<keyword evidence="10" id="KW-0539">Nucleus</keyword>
<dbReference type="Gene3D" id="3.40.50.300">
    <property type="entry name" value="P-loop containing nucleotide triphosphate hydrolases"/>
    <property type="match status" value="1"/>
</dbReference>
<dbReference type="Gene3D" id="1.10.510.10">
    <property type="entry name" value="Transferase(Phosphotransferase) domain 1"/>
    <property type="match status" value="1"/>
</dbReference>
<feature type="compositionally biased region" description="Basic residues" evidence="13">
    <location>
        <begin position="897"/>
        <end position="908"/>
    </location>
</feature>
<evidence type="ECO:0000313" key="17">
    <source>
        <dbReference type="WBParaSite" id="TCONS_00010298.p1"/>
    </source>
</evidence>
<organism evidence="16 17">
    <name type="scientific">Strongyloides stercoralis</name>
    <name type="common">Threadworm</name>
    <dbReference type="NCBI Taxonomy" id="6248"/>
    <lineage>
        <taxon>Eukaryota</taxon>
        <taxon>Metazoa</taxon>
        <taxon>Ecdysozoa</taxon>
        <taxon>Nematoda</taxon>
        <taxon>Chromadorea</taxon>
        <taxon>Rhabditida</taxon>
        <taxon>Tylenchina</taxon>
        <taxon>Panagrolaimomorpha</taxon>
        <taxon>Strongyloidoidea</taxon>
        <taxon>Strongyloididae</taxon>
        <taxon>Strongyloides</taxon>
    </lineage>
</organism>
<keyword evidence="4" id="KW-0808">Transferase</keyword>
<evidence type="ECO:0000256" key="6">
    <source>
        <dbReference type="ARBA" id="ARBA00022723"/>
    </source>
</evidence>
<dbReference type="SMART" id="SM00382">
    <property type="entry name" value="AAA"/>
    <property type="match status" value="1"/>
</dbReference>
<dbReference type="InterPro" id="IPR054425">
    <property type="entry name" value="Cdc6_ORC1-like_ATPase_lid"/>
</dbReference>
<keyword evidence="7 11" id="KW-0547">Nucleotide-binding</keyword>
<dbReference type="Proteomes" id="UP000035681">
    <property type="component" value="Unplaced"/>
</dbReference>
<dbReference type="InterPro" id="IPR000719">
    <property type="entry name" value="Prot_kinase_dom"/>
</dbReference>
<dbReference type="GO" id="GO:0003688">
    <property type="term" value="F:DNA replication origin binding"/>
    <property type="evidence" value="ECO:0007669"/>
    <property type="project" value="TreeGrafter"/>
</dbReference>
<evidence type="ECO:0000259" key="15">
    <source>
        <dbReference type="PROSITE" id="PS50105"/>
    </source>
</evidence>
<dbReference type="PROSITE" id="PS00107">
    <property type="entry name" value="PROTEIN_KINASE_ATP"/>
    <property type="match status" value="1"/>
</dbReference>
<evidence type="ECO:0000313" key="16">
    <source>
        <dbReference type="Proteomes" id="UP000035681"/>
    </source>
</evidence>
<evidence type="ECO:0000256" key="4">
    <source>
        <dbReference type="ARBA" id="ARBA00022527"/>
    </source>
</evidence>
<keyword evidence="6" id="KW-0479">Metal-binding</keyword>
<evidence type="ECO:0000256" key="12">
    <source>
        <dbReference type="SAM" id="Coils"/>
    </source>
</evidence>
<comment type="subcellular location">
    <subcellularLocation>
        <location evidence="1">Nucleus</location>
    </subcellularLocation>
</comment>
<evidence type="ECO:0000259" key="14">
    <source>
        <dbReference type="PROSITE" id="PS50011"/>
    </source>
</evidence>
<dbReference type="SUPFAM" id="SSF52540">
    <property type="entry name" value="P-loop containing nucleoside triphosphate hydrolases"/>
    <property type="match status" value="1"/>
</dbReference>
<dbReference type="PROSITE" id="PS00108">
    <property type="entry name" value="PROTEIN_KINASE_ST"/>
    <property type="match status" value="1"/>
</dbReference>
<dbReference type="PROSITE" id="PS50105">
    <property type="entry name" value="SAM_DOMAIN"/>
    <property type="match status" value="1"/>
</dbReference>
<dbReference type="InterPro" id="IPR050311">
    <property type="entry name" value="ORC1/CDC6"/>
</dbReference>
<dbReference type="GO" id="GO:0006950">
    <property type="term" value="P:response to stress"/>
    <property type="evidence" value="ECO:0007669"/>
    <property type="project" value="UniProtKB-ARBA"/>
</dbReference>
<dbReference type="GO" id="GO:0016887">
    <property type="term" value="F:ATP hydrolysis activity"/>
    <property type="evidence" value="ECO:0007669"/>
    <property type="project" value="InterPro"/>
</dbReference>
<evidence type="ECO:0000256" key="11">
    <source>
        <dbReference type="PROSITE-ProRule" id="PRU10141"/>
    </source>
</evidence>
<keyword evidence="12" id="KW-0175">Coiled coil</keyword>
<dbReference type="AlphaFoldDB" id="A0AAF5DCC3"/>
<dbReference type="SUPFAM" id="SSF56112">
    <property type="entry name" value="Protein kinase-like (PK-like)"/>
    <property type="match status" value="1"/>
</dbReference>
<dbReference type="InterPro" id="IPR017441">
    <property type="entry name" value="Protein_kinase_ATP_BS"/>
</dbReference>
<comment type="similarity">
    <text evidence="2">Belongs to the protein kinase superfamily. TKL Ser/Thr protein kinase family. ROCO subfamily.</text>
</comment>
<dbReference type="GO" id="GO:0004674">
    <property type="term" value="F:protein serine/threonine kinase activity"/>
    <property type="evidence" value="ECO:0007669"/>
    <property type="project" value="UniProtKB-KW"/>
</dbReference>
<proteinExistence type="inferred from homology"/>
<keyword evidence="8 11" id="KW-0067">ATP-binding</keyword>
<dbReference type="InterPro" id="IPR008271">
    <property type="entry name" value="Ser/Thr_kinase_AS"/>
</dbReference>
<keyword evidence="9" id="KW-0238">DNA-binding</keyword>
<keyword evidence="4" id="KW-0723">Serine/threonine-protein kinase</keyword>
<keyword evidence="5" id="KW-0235">DNA replication</keyword>
<protein>
    <recommendedName>
        <fullName evidence="18">Protein kinase domain-containing protein</fullName>
    </recommendedName>
</protein>
<dbReference type="GO" id="GO:0046872">
    <property type="term" value="F:metal ion binding"/>
    <property type="evidence" value="ECO:0007669"/>
    <property type="project" value="UniProtKB-KW"/>
</dbReference>
<feature type="compositionally biased region" description="Polar residues" evidence="13">
    <location>
        <begin position="875"/>
        <end position="896"/>
    </location>
</feature>
<sequence>MPTTFMTGTPPEDDDSTDKESNTMSMEKSINYPIIPKQELTLQNQLGVGTFGTVYKGYWNTKYLDVALKKVFDLDKEAEILAQIRHRNIIKFYGVSLAKPDYYIVTEFAANGSLYEQIHVEKKDISFDQMLQWATQIAHGVAYLHYEAPITIIHRDLKSKNIVLGNKMVCKLCDFGTSKDLTHSFTEPSWGGTAAWMSPEMINQREGITTAVDVWSFSIVLWEMIAREIPYKGLTEFKIFSIISSHGVRLVVPESCPTELATLIKSCWRTEPKNRLDMREVITKLELMANNDDLNDECRRFMERKLEWMHEIEEQITQLNELKMDLARKAEELDRRENALKVRELSQRNLKLLKNSTNDISNAITWDEDQVLKWAKNVAIAMCLDPIITEKSIDLICKIVKEYKIDGQKLLNITAKDLEMLGFENLHLRVVFALEIEQLRHKFNEHTGIQQFPSLKMSVIFDANKKIEKNNLLLFDINIQMFLYIRKHKNNQSKFKVFVDSDWTDESAHFEIPHEIDHSSHVIKEVCITILDKFEAVLVDVVRCDHSPFGYNEWSQVPLDLSPVKVICQINFSEQVVSPQSHLIETKIVQFDKMECLVSEDVTLKLKPFATETSLSRANNSYSDMRSSLSNINLQGVWKNRRDSYCTSLHTTPLESPEISVFPHINPLSLHSHYNKKKFGINYAEIVSNHDYPISPQISNKEHTYSKYNNIKHQNNPEIHNKTPTNGPHFSLFTDSEDEFTIVGKKKINSLSKYKNVNMSPPIDKKLINNSRTDIPKKPFHSRQHIPSTLLMSDFEITQMIRTRSRSSRRSETEEALRSTRHGLRKSIIQNESLQHPESPNKKALNEGFGSLSINESKRDFSEKRLKRSTKDDSSNVPQHSTSPVTPLIFSKSSNTVRKKSKPMTRSKCKSENTFKNDSSNIDFSNHSNINEDNRTPIKKLKDITNECPTPTKKIKKNKNTGIEKTNITKKDFKNLLKSLHTSEIPSQLVCRENEIKKIKSFVKSAISPSGTSSAMYISGVPGTGKTASTLQVLNELNGLKKKKFIYCYINGMELPQPNKVFVEVYNTVFGAKKISPTNARRMLNEKFQTSGNKMPVIILVDELDLLCTKKLDIIYDIFNWTTNPSAKVSVIAIANTLDLPERLLNQRITSRLGANRICFQPYNHEQIAKIISKRVGNFSGICKDAINLASRKVAALNGDLRKALDIVSRAIEIAIEKEKEEVSLDLVQEAIKESFSTVDVEYIKNLSPHEKYIIDACICQQLSSGLEEMSVYETYQQYKRVCLEKECTPVLLETFGKLINIMGSCNLLSLDKFNGSILFRTFKLAMTVSEAKFCLETAEEKKIL</sequence>
<reference evidence="17" key="1">
    <citation type="submission" date="2024-02" db="UniProtKB">
        <authorList>
            <consortium name="WormBaseParasite"/>
        </authorList>
    </citation>
    <scope>IDENTIFICATION</scope>
</reference>
<feature type="region of interest" description="Disordered" evidence="13">
    <location>
        <begin position="802"/>
        <end position="938"/>
    </location>
</feature>
<feature type="region of interest" description="Disordered" evidence="13">
    <location>
        <begin position="1"/>
        <end position="23"/>
    </location>
</feature>
<dbReference type="InterPro" id="IPR015163">
    <property type="entry name" value="Cdc6_C"/>
</dbReference>
<feature type="compositionally biased region" description="Polar residues" evidence="13">
    <location>
        <begin position="828"/>
        <end position="838"/>
    </location>
</feature>
<dbReference type="SMART" id="SM00220">
    <property type="entry name" value="S_TKc"/>
    <property type="match status" value="1"/>
</dbReference>
<feature type="binding site" evidence="11">
    <location>
        <position position="69"/>
    </location>
    <ligand>
        <name>ATP</name>
        <dbReference type="ChEBI" id="CHEBI:30616"/>
    </ligand>
</feature>
<feature type="compositionally biased region" description="Basic and acidic residues" evidence="13">
    <location>
        <begin position="856"/>
        <end position="874"/>
    </location>
</feature>
<dbReference type="PANTHER" id="PTHR10763">
    <property type="entry name" value="CELL DIVISION CONTROL PROTEIN 6-RELATED"/>
    <property type="match status" value="1"/>
</dbReference>
<dbReference type="GO" id="GO:0006270">
    <property type="term" value="P:DNA replication initiation"/>
    <property type="evidence" value="ECO:0007669"/>
    <property type="project" value="TreeGrafter"/>
</dbReference>
<dbReference type="InterPro" id="IPR003593">
    <property type="entry name" value="AAA+_ATPase"/>
</dbReference>
<dbReference type="PROSITE" id="PS50011">
    <property type="entry name" value="PROTEIN_KINASE_DOM"/>
    <property type="match status" value="1"/>
</dbReference>
<dbReference type="PRINTS" id="PR00109">
    <property type="entry name" value="TYRKINASE"/>
</dbReference>
<evidence type="ECO:0000256" key="1">
    <source>
        <dbReference type="ARBA" id="ARBA00004123"/>
    </source>
</evidence>
<dbReference type="Gene3D" id="1.10.150.50">
    <property type="entry name" value="Transcription Factor, Ets-1"/>
    <property type="match status" value="1"/>
</dbReference>
<dbReference type="InterPro" id="IPR003959">
    <property type="entry name" value="ATPase_AAA_core"/>
</dbReference>
<dbReference type="Pfam" id="PF09079">
    <property type="entry name" value="WHD_Cdc6"/>
    <property type="match status" value="1"/>
</dbReference>
<dbReference type="InterPro" id="IPR011009">
    <property type="entry name" value="Kinase-like_dom_sf"/>
</dbReference>
<keyword evidence="4" id="KW-0418">Kinase</keyword>
<evidence type="ECO:0000256" key="8">
    <source>
        <dbReference type="ARBA" id="ARBA00022840"/>
    </source>
</evidence>
<feature type="domain" description="SAM" evidence="15">
    <location>
        <begin position="366"/>
        <end position="442"/>
    </location>
</feature>
<dbReference type="Pfam" id="PF07714">
    <property type="entry name" value="PK_Tyr_Ser-Thr"/>
    <property type="match status" value="1"/>
</dbReference>
<evidence type="ECO:0000256" key="5">
    <source>
        <dbReference type="ARBA" id="ARBA00022705"/>
    </source>
</evidence>
<dbReference type="Pfam" id="PF22606">
    <property type="entry name" value="Cdc6-ORC-like_ATPase_lid"/>
    <property type="match status" value="1"/>
</dbReference>
<dbReference type="CDD" id="cd13999">
    <property type="entry name" value="STKc_MAP3K-like"/>
    <property type="match status" value="1"/>
</dbReference>
<feature type="compositionally biased region" description="Polar residues" evidence="13">
    <location>
        <begin position="916"/>
        <end position="929"/>
    </location>
</feature>
<feature type="domain" description="Protein kinase" evidence="14">
    <location>
        <begin position="40"/>
        <end position="288"/>
    </location>
</feature>
<dbReference type="InterPro" id="IPR001245">
    <property type="entry name" value="Ser-Thr/Tyr_kinase_cat_dom"/>
</dbReference>
<accession>A0AAF5DCC3</accession>
<dbReference type="InterPro" id="IPR013761">
    <property type="entry name" value="SAM/pointed_sf"/>
</dbReference>
<name>A0AAF5DCC3_STRER</name>
<dbReference type="SUPFAM" id="SSF47769">
    <property type="entry name" value="SAM/Pointed domain"/>
    <property type="match status" value="1"/>
</dbReference>
<keyword evidence="16" id="KW-1185">Reference proteome</keyword>
<dbReference type="GO" id="GO:0005664">
    <property type="term" value="C:nuclear origin of replication recognition complex"/>
    <property type="evidence" value="ECO:0007669"/>
    <property type="project" value="TreeGrafter"/>
</dbReference>
<dbReference type="GO" id="GO:0033314">
    <property type="term" value="P:mitotic DNA replication checkpoint signaling"/>
    <property type="evidence" value="ECO:0007669"/>
    <property type="project" value="TreeGrafter"/>
</dbReference>
<dbReference type="InterPro" id="IPR001660">
    <property type="entry name" value="SAM"/>
</dbReference>
<evidence type="ECO:0000256" key="3">
    <source>
        <dbReference type="ARBA" id="ARBA00008398"/>
    </source>
</evidence>
<evidence type="ECO:0000256" key="10">
    <source>
        <dbReference type="ARBA" id="ARBA00023242"/>
    </source>
</evidence>
<dbReference type="CDD" id="cd00009">
    <property type="entry name" value="AAA"/>
    <property type="match status" value="1"/>
</dbReference>
<evidence type="ECO:0000256" key="13">
    <source>
        <dbReference type="SAM" id="MobiDB-lite"/>
    </source>
</evidence>
<dbReference type="Pfam" id="PF00004">
    <property type="entry name" value="AAA"/>
    <property type="match status" value="1"/>
</dbReference>
<dbReference type="InterPro" id="IPR027417">
    <property type="entry name" value="P-loop_NTPase"/>
</dbReference>
<evidence type="ECO:0000256" key="9">
    <source>
        <dbReference type="ARBA" id="ARBA00023125"/>
    </source>
</evidence>
<feature type="coiled-coil region" evidence="12">
    <location>
        <begin position="284"/>
        <end position="343"/>
    </location>
</feature>
<dbReference type="Gene3D" id="3.30.200.20">
    <property type="entry name" value="Phosphorylase Kinase, domain 1"/>
    <property type="match status" value="1"/>
</dbReference>
<evidence type="ECO:0000256" key="7">
    <source>
        <dbReference type="ARBA" id="ARBA00022741"/>
    </source>
</evidence>
<dbReference type="WBParaSite" id="TCONS_00010298.p1">
    <property type="protein sequence ID" value="TCONS_00010298.p1"/>
    <property type="gene ID" value="XLOC_007998"/>
</dbReference>
<dbReference type="GO" id="GO:0005524">
    <property type="term" value="F:ATP binding"/>
    <property type="evidence" value="ECO:0007669"/>
    <property type="project" value="UniProtKB-UniRule"/>
</dbReference>
<comment type="similarity">
    <text evidence="3">Belongs to the ORC1 family.</text>
</comment>
<evidence type="ECO:0008006" key="18">
    <source>
        <dbReference type="Google" id="ProtNLM"/>
    </source>
</evidence>
<evidence type="ECO:0000256" key="2">
    <source>
        <dbReference type="ARBA" id="ARBA00008171"/>
    </source>
</evidence>
<feature type="compositionally biased region" description="Basic and acidic residues" evidence="13">
    <location>
        <begin position="809"/>
        <end position="818"/>
    </location>
</feature>
<dbReference type="PANTHER" id="PTHR10763:SF23">
    <property type="entry name" value="ORIGIN RECOGNITION COMPLEX SUBUNIT 1"/>
    <property type="match status" value="1"/>
</dbReference>